<dbReference type="InterPro" id="IPR046373">
    <property type="entry name" value="Acyl-CoA_Oxase/DH_mid-dom_sf"/>
</dbReference>
<evidence type="ECO:0000256" key="2">
    <source>
        <dbReference type="ARBA" id="ARBA00009347"/>
    </source>
</evidence>
<dbReference type="PROSITE" id="PS00073">
    <property type="entry name" value="ACYL_COA_DH_2"/>
    <property type="match status" value="1"/>
</dbReference>
<proteinExistence type="inferred from homology"/>
<dbReference type="OrthoDB" id="8876745at2"/>
<evidence type="ECO:0000259" key="10">
    <source>
        <dbReference type="Pfam" id="PF02771"/>
    </source>
</evidence>
<keyword evidence="5 7" id="KW-0560">Oxidoreductase</keyword>
<dbReference type="InterPro" id="IPR006089">
    <property type="entry name" value="Acyl-CoA_DH_CS"/>
</dbReference>
<dbReference type="InterPro" id="IPR013786">
    <property type="entry name" value="AcylCoA_DH/ox_N"/>
</dbReference>
<dbReference type="RefSeq" id="WP_110470558.1">
    <property type="nucleotide sequence ID" value="NZ_QJSP01000009.1"/>
</dbReference>
<protein>
    <submittedName>
        <fullName evidence="11">Butyryl-CoA dehydrogenase</fullName>
    </submittedName>
</protein>
<organism evidence="11 12">
    <name type="scientific">Williamsia limnetica</name>
    <dbReference type="NCBI Taxonomy" id="882452"/>
    <lineage>
        <taxon>Bacteria</taxon>
        <taxon>Bacillati</taxon>
        <taxon>Actinomycetota</taxon>
        <taxon>Actinomycetes</taxon>
        <taxon>Mycobacteriales</taxon>
        <taxon>Nocardiaceae</taxon>
        <taxon>Williamsia</taxon>
    </lineage>
</organism>
<evidence type="ECO:0000256" key="1">
    <source>
        <dbReference type="ARBA" id="ARBA00001974"/>
    </source>
</evidence>
<feature type="domain" description="Acyl-CoA dehydrogenase/oxidase C-terminal" evidence="8">
    <location>
        <begin position="243"/>
        <end position="391"/>
    </location>
</feature>
<evidence type="ECO:0000256" key="6">
    <source>
        <dbReference type="ARBA" id="ARBA00052546"/>
    </source>
</evidence>
<dbReference type="PIRSF" id="PIRSF016578">
    <property type="entry name" value="HsaA"/>
    <property type="match status" value="1"/>
</dbReference>
<dbReference type="Proteomes" id="UP000247591">
    <property type="component" value="Unassembled WGS sequence"/>
</dbReference>
<dbReference type="Pfam" id="PF02770">
    <property type="entry name" value="Acyl-CoA_dh_M"/>
    <property type="match status" value="1"/>
</dbReference>
<gene>
    <name evidence="11" type="ORF">DFR67_109148</name>
</gene>
<dbReference type="FunFam" id="2.40.110.10:FF:000002">
    <property type="entry name" value="Acyl-CoA dehydrogenase fadE12"/>
    <property type="match status" value="1"/>
</dbReference>
<dbReference type="Gene3D" id="1.10.540.10">
    <property type="entry name" value="Acyl-CoA dehydrogenase/oxidase, N-terminal domain"/>
    <property type="match status" value="1"/>
</dbReference>
<dbReference type="PANTHER" id="PTHR43884">
    <property type="entry name" value="ACYL-COA DEHYDROGENASE"/>
    <property type="match status" value="1"/>
</dbReference>
<comment type="caution">
    <text evidence="11">The sequence shown here is derived from an EMBL/GenBank/DDBJ whole genome shotgun (WGS) entry which is preliminary data.</text>
</comment>
<keyword evidence="12" id="KW-1185">Reference proteome</keyword>
<dbReference type="GO" id="GO:0003995">
    <property type="term" value="F:acyl-CoA dehydrogenase activity"/>
    <property type="evidence" value="ECO:0007669"/>
    <property type="project" value="InterPro"/>
</dbReference>
<dbReference type="EMBL" id="QJSP01000009">
    <property type="protein sequence ID" value="PYE15920.1"/>
    <property type="molecule type" value="Genomic_DNA"/>
</dbReference>
<dbReference type="Gene3D" id="1.20.140.10">
    <property type="entry name" value="Butyryl-CoA Dehydrogenase, subunit A, domain 3"/>
    <property type="match status" value="1"/>
</dbReference>
<keyword evidence="3 7" id="KW-0285">Flavoprotein</keyword>
<evidence type="ECO:0000259" key="8">
    <source>
        <dbReference type="Pfam" id="PF00441"/>
    </source>
</evidence>
<evidence type="ECO:0000256" key="4">
    <source>
        <dbReference type="ARBA" id="ARBA00022827"/>
    </source>
</evidence>
<dbReference type="SUPFAM" id="SSF47203">
    <property type="entry name" value="Acyl-CoA dehydrogenase C-terminal domain-like"/>
    <property type="match status" value="1"/>
</dbReference>
<keyword evidence="4 7" id="KW-0274">FAD</keyword>
<dbReference type="PANTHER" id="PTHR43884:SF12">
    <property type="entry name" value="ISOVALERYL-COA DEHYDROGENASE, MITOCHONDRIAL-RELATED"/>
    <property type="match status" value="1"/>
</dbReference>
<sequence length="398" mass="44206">MTHRPSQPRADSPRYLTDDRLAIRDLAREFAMTQVFPVANELDPVQGTIPDALKKSMSEIGFFGIMIPEQFGGLGLGVFEYCLVAEELSRAWMSVSGLLARGNGMGGGFTPAQEADLLPRVARGEYLGAYALSEAEAGSDVANIACRATRDGDDWVVNGTKMWCTYAYEADYMVLFARTDPRGDPAKPHRGISAFLIDKQRNHFPEGMSGTKIRKIGYFGWNTWEVAFDNFRIPRDRMLGEEGKGFYLAVSGLEVGRAHTAARAIGLARGALEDSIAYMHARRQFGHPLADFQYLRFKIAKMAADIEAARQLMYSVATDIDTGRRCSLEASMCKLVATEMAEQVTSEAVQIHGGAGYTTDFQVERYWRDARLTKIFEGTSEIQMRIISDEILGRTEPD</sequence>
<dbReference type="Pfam" id="PF00441">
    <property type="entry name" value="Acyl-CoA_dh_1"/>
    <property type="match status" value="1"/>
</dbReference>
<dbReference type="AlphaFoldDB" id="A0A318RIG5"/>
<evidence type="ECO:0000259" key="9">
    <source>
        <dbReference type="Pfam" id="PF02770"/>
    </source>
</evidence>
<name>A0A318RIG5_WILLI</name>
<dbReference type="FunFam" id="1.20.140.10:FF:000001">
    <property type="entry name" value="Acyl-CoA dehydrogenase"/>
    <property type="match status" value="1"/>
</dbReference>
<comment type="similarity">
    <text evidence="2 7">Belongs to the acyl-CoA dehydrogenase family.</text>
</comment>
<comment type="catalytic activity">
    <reaction evidence="6">
        <text>a 2,3-saturated acyl-CoA + A = a 2,3-dehydroacyl-CoA + AH2</text>
        <dbReference type="Rhea" id="RHEA:48608"/>
        <dbReference type="ChEBI" id="CHEBI:13193"/>
        <dbReference type="ChEBI" id="CHEBI:17499"/>
        <dbReference type="ChEBI" id="CHEBI:60015"/>
        <dbReference type="ChEBI" id="CHEBI:65111"/>
    </reaction>
</comment>
<evidence type="ECO:0000256" key="7">
    <source>
        <dbReference type="RuleBase" id="RU362125"/>
    </source>
</evidence>
<feature type="domain" description="Acyl-CoA oxidase/dehydrogenase middle" evidence="9">
    <location>
        <begin position="129"/>
        <end position="230"/>
    </location>
</feature>
<dbReference type="InterPro" id="IPR009075">
    <property type="entry name" value="AcylCo_DH/oxidase_C"/>
</dbReference>
<dbReference type="InterPro" id="IPR036250">
    <property type="entry name" value="AcylCo_DH-like_C"/>
</dbReference>
<dbReference type="SUPFAM" id="SSF56645">
    <property type="entry name" value="Acyl-CoA dehydrogenase NM domain-like"/>
    <property type="match status" value="1"/>
</dbReference>
<dbReference type="Gene3D" id="2.40.110.10">
    <property type="entry name" value="Butyryl-CoA Dehydrogenase, subunit A, domain 2"/>
    <property type="match status" value="1"/>
</dbReference>
<dbReference type="InterPro" id="IPR037069">
    <property type="entry name" value="AcylCoA_DH/ox_N_sf"/>
</dbReference>
<reference evidence="11 12" key="1">
    <citation type="submission" date="2018-06" db="EMBL/GenBank/DDBJ databases">
        <title>Genomic Encyclopedia of Type Strains, Phase IV (KMG-IV): sequencing the most valuable type-strain genomes for metagenomic binning, comparative biology and taxonomic classification.</title>
        <authorList>
            <person name="Goeker M."/>
        </authorList>
    </citation>
    <scope>NUCLEOTIDE SEQUENCE [LARGE SCALE GENOMIC DNA]</scope>
    <source>
        <strain evidence="11 12">DSM 45521</strain>
    </source>
</reference>
<dbReference type="GO" id="GO:0050660">
    <property type="term" value="F:flavin adenine dinucleotide binding"/>
    <property type="evidence" value="ECO:0007669"/>
    <property type="project" value="InterPro"/>
</dbReference>
<dbReference type="InterPro" id="IPR009100">
    <property type="entry name" value="AcylCoA_DH/oxidase_NM_dom_sf"/>
</dbReference>
<evidence type="ECO:0000313" key="11">
    <source>
        <dbReference type="EMBL" id="PYE15920.1"/>
    </source>
</evidence>
<dbReference type="InterPro" id="IPR006091">
    <property type="entry name" value="Acyl-CoA_Oxase/DH_mid-dom"/>
</dbReference>
<feature type="domain" description="Acyl-CoA dehydrogenase/oxidase N-terminal" evidence="10">
    <location>
        <begin position="17"/>
        <end position="125"/>
    </location>
</feature>
<comment type="cofactor">
    <cofactor evidence="1 7">
        <name>FAD</name>
        <dbReference type="ChEBI" id="CHEBI:57692"/>
    </cofactor>
</comment>
<evidence type="ECO:0000256" key="3">
    <source>
        <dbReference type="ARBA" id="ARBA00022630"/>
    </source>
</evidence>
<evidence type="ECO:0000256" key="5">
    <source>
        <dbReference type="ARBA" id="ARBA00023002"/>
    </source>
</evidence>
<evidence type="ECO:0000313" key="12">
    <source>
        <dbReference type="Proteomes" id="UP000247591"/>
    </source>
</evidence>
<dbReference type="Pfam" id="PF02771">
    <property type="entry name" value="Acyl-CoA_dh_N"/>
    <property type="match status" value="1"/>
</dbReference>
<accession>A0A318RIG5</accession>